<dbReference type="Gene3D" id="3.30.530.20">
    <property type="match status" value="1"/>
</dbReference>
<keyword evidence="8" id="KW-0804">Transcription</keyword>
<evidence type="ECO:0000259" key="14">
    <source>
        <dbReference type="PROSITE" id="PS50848"/>
    </source>
</evidence>
<keyword evidence="3" id="KW-0221">Differentiation</keyword>
<evidence type="ECO:0000256" key="10">
    <source>
        <dbReference type="PROSITE-ProRule" id="PRU00108"/>
    </source>
</evidence>
<dbReference type="InterPro" id="IPR013978">
    <property type="entry name" value="MEKHLA"/>
</dbReference>
<evidence type="ECO:0000256" key="2">
    <source>
        <dbReference type="ARBA" id="ARBA00010338"/>
    </source>
</evidence>
<feature type="domain" description="Homeobox" evidence="13">
    <location>
        <begin position="14"/>
        <end position="78"/>
    </location>
</feature>
<dbReference type="PROSITE" id="PS50848">
    <property type="entry name" value="START"/>
    <property type="match status" value="1"/>
</dbReference>
<evidence type="ECO:0000256" key="9">
    <source>
        <dbReference type="ARBA" id="ARBA00023242"/>
    </source>
</evidence>
<dbReference type="CDD" id="cd08875">
    <property type="entry name" value="START_ArGLABRA2_like"/>
    <property type="match status" value="1"/>
</dbReference>
<evidence type="ECO:0000256" key="7">
    <source>
        <dbReference type="ARBA" id="ARBA00023155"/>
    </source>
</evidence>
<keyword evidence="5 12" id="KW-0175">Coiled coil</keyword>
<dbReference type="PANTHER" id="PTHR45950">
    <property type="entry name" value="HOMEOBOX-LEUCINE ZIPPER PROTEIN ATHB-14"/>
    <property type="match status" value="1"/>
</dbReference>
<dbReference type="SMART" id="SM00389">
    <property type="entry name" value="HOX"/>
    <property type="match status" value="1"/>
</dbReference>
<evidence type="ECO:0000256" key="8">
    <source>
        <dbReference type="ARBA" id="ARBA00023163"/>
    </source>
</evidence>
<dbReference type="InterPro" id="IPR001356">
    <property type="entry name" value="HD"/>
</dbReference>
<evidence type="ECO:0000256" key="4">
    <source>
        <dbReference type="ARBA" id="ARBA00023015"/>
    </source>
</evidence>
<comment type="subcellular location">
    <subcellularLocation>
        <location evidence="1 10 11">Nucleus</location>
    </subcellularLocation>
</comment>
<comment type="caution">
    <text evidence="15">The sequence shown here is derived from an EMBL/GenBank/DDBJ whole genome shotgun (WGS) entry which is preliminary data.</text>
</comment>
<gene>
    <name evidence="15" type="ORF">JRO89_XS03G0274600</name>
</gene>
<organism evidence="15 16">
    <name type="scientific">Xanthoceras sorbifolium</name>
    <dbReference type="NCBI Taxonomy" id="99658"/>
    <lineage>
        <taxon>Eukaryota</taxon>
        <taxon>Viridiplantae</taxon>
        <taxon>Streptophyta</taxon>
        <taxon>Embryophyta</taxon>
        <taxon>Tracheophyta</taxon>
        <taxon>Spermatophyta</taxon>
        <taxon>Magnoliopsida</taxon>
        <taxon>eudicotyledons</taxon>
        <taxon>Gunneridae</taxon>
        <taxon>Pentapetalae</taxon>
        <taxon>rosids</taxon>
        <taxon>malvids</taxon>
        <taxon>Sapindales</taxon>
        <taxon>Sapindaceae</taxon>
        <taxon>Xanthoceroideae</taxon>
        <taxon>Xanthoceras</taxon>
    </lineage>
</organism>
<dbReference type="Proteomes" id="UP000827721">
    <property type="component" value="Unassembled WGS sequence"/>
</dbReference>
<evidence type="ECO:0000313" key="16">
    <source>
        <dbReference type="Proteomes" id="UP000827721"/>
    </source>
</evidence>
<dbReference type="EMBL" id="JAFEMO010000003">
    <property type="protein sequence ID" value="KAH7574275.1"/>
    <property type="molecule type" value="Genomic_DNA"/>
</dbReference>
<dbReference type="InterPro" id="IPR023393">
    <property type="entry name" value="START-like_dom_sf"/>
</dbReference>
<feature type="coiled-coil region" evidence="12">
    <location>
        <begin position="74"/>
        <end position="108"/>
    </location>
</feature>
<protein>
    <submittedName>
        <fullName evidence="15">Uncharacterized protein</fullName>
    </submittedName>
</protein>
<keyword evidence="9 10" id="KW-0539">Nucleus</keyword>
<evidence type="ECO:0000256" key="3">
    <source>
        <dbReference type="ARBA" id="ARBA00022782"/>
    </source>
</evidence>
<evidence type="ECO:0000256" key="11">
    <source>
        <dbReference type="RuleBase" id="RU000682"/>
    </source>
</evidence>
<accession>A0ABQ8ICC6</accession>
<evidence type="ECO:0000256" key="12">
    <source>
        <dbReference type="SAM" id="Coils"/>
    </source>
</evidence>
<dbReference type="Pfam" id="PF01852">
    <property type="entry name" value="START"/>
    <property type="match status" value="1"/>
</dbReference>
<dbReference type="SUPFAM" id="SSF46689">
    <property type="entry name" value="Homeodomain-like"/>
    <property type="match status" value="1"/>
</dbReference>
<dbReference type="InterPro" id="IPR044830">
    <property type="entry name" value="HD-Zip_III"/>
</dbReference>
<dbReference type="InterPro" id="IPR002913">
    <property type="entry name" value="START_lipid-bd_dom"/>
</dbReference>
<proteinExistence type="inferred from homology"/>
<evidence type="ECO:0000313" key="15">
    <source>
        <dbReference type="EMBL" id="KAH7574275.1"/>
    </source>
</evidence>
<name>A0ABQ8ICC6_9ROSI</name>
<dbReference type="SUPFAM" id="SSF55961">
    <property type="entry name" value="Bet v1-like"/>
    <property type="match status" value="1"/>
</dbReference>
<evidence type="ECO:0000256" key="6">
    <source>
        <dbReference type="ARBA" id="ARBA00023125"/>
    </source>
</evidence>
<keyword evidence="6 10" id="KW-0238">DNA-binding</keyword>
<dbReference type="Pfam" id="PF08670">
    <property type="entry name" value="MEKHLA"/>
    <property type="match status" value="1"/>
</dbReference>
<dbReference type="Gene3D" id="1.10.10.60">
    <property type="entry name" value="Homeodomain-like"/>
    <property type="match status" value="1"/>
</dbReference>
<evidence type="ECO:0000256" key="5">
    <source>
        <dbReference type="ARBA" id="ARBA00023054"/>
    </source>
</evidence>
<feature type="DNA-binding region" description="Homeobox" evidence="10">
    <location>
        <begin position="16"/>
        <end position="79"/>
    </location>
</feature>
<evidence type="ECO:0000256" key="1">
    <source>
        <dbReference type="ARBA" id="ARBA00004123"/>
    </source>
</evidence>
<keyword evidence="7 10" id="KW-0371">Homeobox</keyword>
<sequence>MMAVSSGCKDSKMAMDNGKYVRYTPEQVEALERLYHECPKPSSMRRQQLIRECPILSNIEPKQIKVWFQNRRCREKQRKEASRLQAVNRKLTAMNKLLMEENDRLQKQATLATTDTSCESVVTSGQHHLTPQHPPRDASPAGLCFFFFFFFRLLSIAEETLTEFLSKATGTAVEWVQMPGMKPGPDSIGIVAISHGCTGVAARACGLVGLDPTRVAEILKDRPSWYRDCRSAEVLNVLPTGNSGTIELLYMQLYAPTTLAPARDFWLLRYTSVLEDGSLVVCERSLNNTQNGPSMPQAPHFVRAEMLPSGYLIRPCEGGGSIIHIVDHMDLEPWSVPEVLRPLYESSTLIAQKTTMAALRHLRQISQEVSQPNVTGWGRRPAALRALSQRLSRGFNEALNGFTDEGWSMLESDGIDDVTVHVNSSPSKMMGVQLSYANGFPSMSNAVLCAKASMLLQDVPPAILLRFLREHRSEWADSSIDAYSAAAVKAGPCSLPVPRAGNFGGQFLEVIKLENMGHYREDMMMPTDIFLLQLCSGVDENSVGTCAELVFAPIDASFSDDAPIIPSGFRIIPLDSGKDASSPNRTLDLASALEIGPTGNKASGDLSAHSGSTKSVITIAFQFAYEIHLQENIASMARQYVRNIITSVQRVALALSPSRFGSPAGLRPLPGTPEALTLARWICQSYRCYLGAELLKSEGSETILKALWHHSDAVMCCSLKALPVFTFANQAGLDMLETTLVALQDITLEKIFDDNGRKTLCSEFPQIMQQGFMCLQGGICLSSMGRAVSYERAVAWKVLNEEENAHCICFMFINWSFV</sequence>
<evidence type="ECO:0000259" key="13">
    <source>
        <dbReference type="PROSITE" id="PS50071"/>
    </source>
</evidence>
<dbReference type="Pfam" id="PF00046">
    <property type="entry name" value="Homeodomain"/>
    <property type="match status" value="1"/>
</dbReference>
<keyword evidence="16" id="KW-1185">Reference proteome</keyword>
<keyword evidence="4" id="KW-0805">Transcription regulation</keyword>
<comment type="similarity">
    <text evidence="2">Belongs to the HD-ZIP homeobox family. Class III subfamily.</text>
</comment>
<dbReference type="CDD" id="cd14686">
    <property type="entry name" value="bZIP"/>
    <property type="match status" value="1"/>
</dbReference>
<dbReference type="SMART" id="SM00234">
    <property type="entry name" value="START"/>
    <property type="match status" value="1"/>
</dbReference>
<feature type="domain" description="START" evidence="14">
    <location>
        <begin position="153"/>
        <end position="374"/>
    </location>
</feature>
<reference evidence="15 16" key="1">
    <citation type="submission" date="2021-02" db="EMBL/GenBank/DDBJ databases">
        <title>Plant Genome Project.</title>
        <authorList>
            <person name="Zhang R.-G."/>
        </authorList>
    </citation>
    <scope>NUCLEOTIDE SEQUENCE [LARGE SCALE GENOMIC DNA]</scope>
    <source>
        <tissue evidence="15">Leaves</tissue>
    </source>
</reference>
<dbReference type="InterPro" id="IPR009057">
    <property type="entry name" value="Homeodomain-like_sf"/>
</dbReference>
<dbReference type="CDD" id="cd00086">
    <property type="entry name" value="homeodomain"/>
    <property type="match status" value="1"/>
</dbReference>
<dbReference type="PANTHER" id="PTHR45950:SF6">
    <property type="entry name" value="HOMEOBOX-LEUCINE ZIPPER PROTEIN ATHB-8"/>
    <property type="match status" value="1"/>
</dbReference>
<dbReference type="PROSITE" id="PS50071">
    <property type="entry name" value="HOMEOBOX_2"/>
    <property type="match status" value="1"/>
</dbReference>